<dbReference type="InterPro" id="IPR022139">
    <property type="entry name" value="Fam-L/Fam-M-like_plasmodium"/>
</dbReference>
<dbReference type="Pfam" id="PF12420">
    <property type="entry name" value="DUF3671"/>
    <property type="match status" value="1"/>
</dbReference>
<evidence type="ECO:0000313" key="2">
    <source>
        <dbReference type="EMBL" id="KMZ95122.1"/>
    </source>
</evidence>
<dbReference type="Proteomes" id="UP000053776">
    <property type="component" value="Unassembled WGS sequence"/>
</dbReference>
<feature type="transmembrane region" description="Helical" evidence="1">
    <location>
        <begin position="184"/>
        <end position="203"/>
    </location>
</feature>
<reference evidence="2 3" key="1">
    <citation type="submission" date="2011-08" db="EMBL/GenBank/DDBJ databases">
        <title>The Genome Sequence of Plasmodium vivax Mauritania I.</title>
        <authorList>
            <consortium name="The Broad Institute Genome Sequencing Platform"/>
            <consortium name="The Broad Institute Genome Sequencing Center for Infectious Disease"/>
            <person name="Neafsey D."/>
            <person name="Carlton J."/>
            <person name="Barnwell J."/>
            <person name="Collins W."/>
            <person name="Escalante A."/>
            <person name="Mullikin J."/>
            <person name="Saul A."/>
            <person name="Guigo R."/>
            <person name="Camara F."/>
            <person name="Young S.K."/>
            <person name="Zeng Q."/>
            <person name="Gargeya S."/>
            <person name="Fitzgerald M."/>
            <person name="Haas B."/>
            <person name="Abouelleil A."/>
            <person name="Alvarado L."/>
            <person name="Arachchi H.M."/>
            <person name="Berlin A."/>
            <person name="Brown A."/>
            <person name="Chapman S.B."/>
            <person name="Chen Z."/>
            <person name="Dunbar C."/>
            <person name="Freedman E."/>
            <person name="Gearin G."/>
            <person name="Gellesch M."/>
            <person name="Goldberg J."/>
            <person name="Griggs A."/>
            <person name="Gujja S."/>
            <person name="Heiman D."/>
            <person name="Howarth C."/>
            <person name="Larson L."/>
            <person name="Lui A."/>
            <person name="MacDonald P.J.P."/>
            <person name="Montmayeur A."/>
            <person name="Murphy C."/>
            <person name="Neiman D."/>
            <person name="Pearson M."/>
            <person name="Priest M."/>
            <person name="Roberts A."/>
            <person name="Saif S."/>
            <person name="Shea T."/>
            <person name="Shenoy N."/>
            <person name="Sisk P."/>
            <person name="Stolte C."/>
            <person name="Sykes S."/>
            <person name="Wortman J."/>
            <person name="Nusbaum C."/>
            <person name="Birren B."/>
        </authorList>
    </citation>
    <scope>NUCLEOTIDE SEQUENCE [LARGE SCALE GENOMIC DNA]</scope>
    <source>
        <strain evidence="2 3">Mauritania I</strain>
    </source>
</reference>
<organism evidence="2 3">
    <name type="scientific">Plasmodium vivax Mauritania I</name>
    <dbReference type="NCBI Taxonomy" id="1035515"/>
    <lineage>
        <taxon>Eukaryota</taxon>
        <taxon>Sar</taxon>
        <taxon>Alveolata</taxon>
        <taxon>Apicomplexa</taxon>
        <taxon>Aconoidasida</taxon>
        <taxon>Haemosporida</taxon>
        <taxon>Plasmodiidae</taxon>
        <taxon>Plasmodium</taxon>
        <taxon>Plasmodium (Plasmodium)</taxon>
    </lineage>
</organism>
<gene>
    <name evidence="2" type="ORF">PVMG_05951</name>
</gene>
<keyword evidence="1" id="KW-0472">Membrane</keyword>
<sequence length="217" mass="25551">MKLNASLDIRTHRSLSMNEKKNELRNANFQNKTRADGGNYKLLNIRNNNNTYEQLKQERTHNMESYLKSYKNRYAKKVGLKKLDCYYEKKFFKSLDKIEKLAKQNNFSNSRIKKMLYTKYGLPLFLLSLVPLIALALPVYVVKVHKKGLDKCEFTFDAKKQNTVTGVDHKNCVPKLVDNYSLKYIYLIISIIIIVSLIIYTYIKVQKYKRIKDGMLK</sequence>
<evidence type="ECO:0000313" key="3">
    <source>
        <dbReference type="Proteomes" id="UP000053776"/>
    </source>
</evidence>
<accession>A0A0J9TK30</accession>
<dbReference type="AlphaFoldDB" id="A0A0J9TK30"/>
<keyword evidence="1" id="KW-0812">Transmembrane</keyword>
<evidence type="ECO:0008006" key="4">
    <source>
        <dbReference type="Google" id="ProtNLM"/>
    </source>
</evidence>
<keyword evidence="1" id="KW-1133">Transmembrane helix</keyword>
<protein>
    <recommendedName>
        <fullName evidence="4">Variable surface protein Vir35</fullName>
    </recommendedName>
</protein>
<name>A0A0J9TK30_PLAVI</name>
<feature type="transmembrane region" description="Helical" evidence="1">
    <location>
        <begin position="120"/>
        <end position="141"/>
    </location>
</feature>
<dbReference type="EMBL" id="KQ235001">
    <property type="protein sequence ID" value="KMZ95122.1"/>
    <property type="molecule type" value="Genomic_DNA"/>
</dbReference>
<evidence type="ECO:0000256" key="1">
    <source>
        <dbReference type="SAM" id="Phobius"/>
    </source>
</evidence>
<proteinExistence type="predicted"/>
<dbReference type="OrthoDB" id="388916at2759"/>